<sequence>MSTYFTPETLKFLRGLARYNDREWFEARRDVYDRALKQPMLAFIDEINKAMDDFAPEHVRPANKTMMRIYRDTRFSSDKRPYKRQVAAWWARRGMEKTSGGGFYLHVSPKEVHISAGVYMPEREQLLAIRRWLAEHHEEYRALQAAILKPRARSAGSKIQPPMSGIDSSSLTRMPKGFPADHPADELLRAKNWGVQVSLPSEIALEPALLKEAVQRFRLAAPLVHALNGAILEASEAVRKPSRPLF</sequence>
<reference evidence="1 2" key="1">
    <citation type="submission" date="2011-11" db="EMBL/GenBank/DDBJ databases">
        <title>Complete sequence of Granulicella mallensis MP5ACTX8.</title>
        <authorList>
            <consortium name="US DOE Joint Genome Institute"/>
            <person name="Lucas S."/>
            <person name="Copeland A."/>
            <person name="Lapidus A."/>
            <person name="Cheng J.-F."/>
            <person name="Goodwin L."/>
            <person name="Pitluck S."/>
            <person name="Peters L."/>
            <person name="Lu M."/>
            <person name="Detter J.C."/>
            <person name="Han C."/>
            <person name="Tapia R."/>
            <person name="Land M."/>
            <person name="Hauser L."/>
            <person name="Kyrpides N."/>
            <person name="Ivanova N."/>
            <person name="Mikhailova N."/>
            <person name="Pagani I."/>
            <person name="Rawat S."/>
            <person name="Mannisto M."/>
            <person name="Haggblom M."/>
            <person name="Woyke T."/>
        </authorList>
    </citation>
    <scope>NUCLEOTIDE SEQUENCE [LARGE SCALE GENOMIC DNA]</scope>
    <source>
        <strain evidence="2">ATCC BAA-1857 / DSM 23137 / MP5ACTX8</strain>
    </source>
</reference>
<dbReference type="PANTHER" id="PTHR36452">
    <property type="entry name" value="CHROMOSOME 12, WHOLE GENOME SHOTGUN SEQUENCE"/>
    <property type="match status" value="1"/>
</dbReference>
<dbReference type="RefSeq" id="WP_014268013.1">
    <property type="nucleotide sequence ID" value="NC_016631.1"/>
</dbReference>
<name>G8NZM2_GRAMM</name>
<dbReference type="InterPro" id="IPR015996">
    <property type="entry name" value="UCP028451"/>
</dbReference>
<dbReference type="Pfam" id="PF09365">
    <property type="entry name" value="DUF2461"/>
    <property type="match status" value="1"/>
</dbReference>
<gene>
    <name evidence="1" type="ordered locus">AciX8_4873</name>
</gene>
<keyword evidence="2" id="KW-1185">Reference proteome</keyword>
<dbReference type="PIRSF" id="PIRSF028451">
    <property type="entry name" value="UCP028451"/>
    <property type="match status" value="1"/>
</dbReference>
<dbReference type="AlphaFoldDB" id="G8NZM2"/>
<dbReference type="eggNOG" id="COG5587">
    <property type="taxonomic scope" value="Bacteria"/>
</dbReference>
<protein>
    <recommendedName>
        <fullName evidence="3">TIGR02453 family protein</fullName>
    </recommendedName>
</protein>
<dbReference type="KEGG" id="gma:AciX8_4873"/>
<organism evidence="1 2">
    <name type="scientific">Granulicella mallensis (strain ATCC BAA-1857 / DSM 23137 / MP5ACTX8)</name>
    <dbReference type="NCBI Taxonomy" id="682795"/>
    <lineage>
        <taxon>Bacteria</taxon>
        <taxon>Pseudomonadati</taxon>
        <taxon>Acidobacteriota</taxon>
        <taxon>Terriglobia</taxon>
        <taxon>Terriglobales</taxon>
        <taxon>Acidobacteriaceae</taxon>
        <taxon>Granulicella</taxon>
    </lineage>
</organism>
<dbReference type="EMBL" id="CP003130">
    <property type="protein sequence ID" value="AEU39142.1"/>
    <property type="molecule type" value="Genomic_DNA"/>
</dbReference>
<proteinExistence type="predicted"/>
<evidence type="ECO:0008006" key="3">
    <source>
        <dbReference type="Google" id="ProtNLM"/>
    </source>
</evidence>
<evidence type="ECO:0000313" key="1">
    <source>
        <dbReference type="EMBL" id="AEU39142.1"/>
    </source>
</evidence>
<dbReference type="InterPro" id="IPR012808">
    <property type="entry name" value="CHP02453"/>
</dbReference>
<evidence type="ECO:0000313" key="2">
    <source>
        <dbReference type="Proteomes" id="UP000007113"/>
    </source>
</evidence>
<dbReference type="OrthoDB" id="9794241at2"/>
<dbReference type="Proteomes" id="UP000007113">
    <property type="component" value="Chromosome"/>
</dbReference>
<dbReference type="HOGENOM" id="CLU_036742_2_0_0"/>
<accession>G8NZM2</accession>
<dbReference type="STRING" id="682795.AciX8_4873"/>
<dbReference type="PANTHER" id="PTHR36452:SF1">
    <property type="entry name" value="DUF2461 DOMAIN-CONTAINING PROTEIN"/>
    <property type="match status" value="1"/>
</dbReference>
<dbReference type="NCBIfam" id="TIGR02453">
    <property type="entry name" value="TIGR02453 family protein"/>
    <property type="match status" value="1"/>
</dbReference>